<protein>
    <submittedName>
        <fullName evidence="7">E3 ubiquitin-protein ligase TRIM33</fullName>
    </submittedName>
</protein>
<sequence length="418" mass="46978">NPEQISTTAVDETALESGSDNDGPNGTTADFSSPSNEGKADDQELGLGKRTRRPKYFPDHVSPEDTLRVYKPAKNSGGGVKRGGTTGLTPTTSIKMPRLVPEGLIDPVSTDPVSIDPVLIDPVDIKKEKVNETEEETGEVEEPVIPGSSKELTEVSPVCPQKRGRGRPRKIKTLDLESFESATESSIEEPADNIEYPIQGNAQMKITDYDDSEDYCKICFDGGQEIIVCCDTCPNVFHVNCHVPLIKVIPGEDEPFYCFNCTSKQMIDERLAALPPVEGSEDQVLEESNEHHFALACKFTMECHLIPEIPTVRWIFPRLYHVVVGKDKVPFHLKYIRERLTLGQPAPFPNLRTFVLSFRQMFIQAFIYYQNYEHAKEHLPVIHTCFQKFLALLEEYYPSFRKDFDDVVISAGSFNKKK</sequence>
<dbReference type="InterPro" id="IPR013083">
    <property type="entry name" value="Znf_RING/FYVE/PHD"/>
</dbReference>
<evidence type="ECO:0000259" key="6">
    <source>
        <dbReference type="PROSITE" id="PS50016"/>
    </source>
</evidence>
<reference evidence="7 8" key="1">
    <citation type="journal article" date="2016" name="Genome Biol. Evol.">
        <title>Gene Family Evolution Reflects Adaptation to Soil Environmental Stressors in the Genome of the Collembolan Orchesella cincta.</title>
        <authorList>
            <person name="Faddeeva-Vakhrusheva A."/>
            <person name="Derks M.F."/>
            <person name="Anvar S.Y."/>
            <person name="Agamennone V."/>
            <person name="Suring W."/>
            <person name="Smit S."/>
            <person name="van Straalen N.M."/>
            <person name="Roelofs D."/>
        </authorList>
    </citation>
    <scope>NUCLEOTIDE SEQUENCE [LARGE SCALE GENOMIC DNA]</scope>
    <source>
        <tissue evidence="7">Mixed pool</tissue>
    </source>
</reference>
<dbReference type="OrthoDB" id="1870062at2759"/>
<comment type="caution">
    <text evidence="7">The sequence shown here is derived from an EMBL/GenBank/DDBJ whole genome shotgun (WGS) entry which is preliminary data.</text>
</comment>
<feature type="compositionally biased region" description="Basic and acidic residues" evidence="5">
    <location>
        <begin position="56"/>
        <end position="68"/>
    </location>
</feature>
<dbReference type="OMA" id="ALACKFT"/>
<dbReference type="STRING" id="48709.A0A1D2MLM7"/>
<dbReference type="PANTHER" id="PTHR46386:SF1">
    <property type="entry name" value="NUCLEAR BODY PROTEIN SP140-LIKE PROTEIN"/>
    <property type="match status" value="1"/>
</dbReference>
<gene>
    <name evidence="7" type="ORF">Ocin01_12908</name>
</gene>
<evidence type="ECO:0000256" key="3">
    <source>
        <dbReference type="ARBA" id="ARBA00022833"/>
    </source>
</evidence>
<evidence type="ECO:0000256" key="1">
    <source>
        <dbReference type="ARBA" id="ARBA00022723"/>
    </source>
</evidence>
<dbReference type="SUPFAM" id="SSF57903">
    <property type="entry name" value="FYVE/PHD zinc finger"/>
    <property type="match status" value="1"/>
</dbReference>
<dbReference type="SMART" id="SM00249">
    <property type="entry name" value="PHD"/>
    <property type="match status" value="1"/>
</dbReference>
<evidence type="ECO:0000313" key="7">
    <source>
        <dbReference type="EMBL" id="ODM93775.1"/>
    </source>
</evidence>
<feature type="non-terminal residue" evidence="7">
    <location>
        <position position="418"/>
    </location>
</feature>
<evidence type="ECO:0000256" key="4">
    <source>
        <dbReference type="PROSITE-ProRule" id="PRU00146"/>
    </source>
</evidence>
<dbReference type="PANTHER" id="PTHR46386">
    <property type="entry name" value="NUCLEAR BODY PROTEIN SP140"/>
    <property type="match status" value="1"/>
</dbReference>
<evidence type="ECO:0000256" key="2">
    <source>
        <dbReference type="ARBA" id="ARBA00022771"/>
    </source>
</evidence>
<feature type="domain" description="PHD-type" evidence="6">
    <location>
        <begin position="213"/>
        <end position="264"/>
    </location>
</feature>
<feature type="non-terminal residue" evidence="7">
    <location>
        <position position="1"/>
    </location>
</feature>
<dbReference type="InterPro" id="IPR043563">
    <property type="entry name" value="Sp110/Sp140/Sp140L-like"/>
</dbReference>
<accession>A0A1D2MLM7</accession>
<feature type="region of interest" description="Disordered" evidence="5">
    <location>
        <begin position="130"/>
        <end position="167"/>
    </location>
</feature>
<evidence type="ECO:0000256" key="5">
    <source>
        <dbReference type="SAM" id="MobiDB-lite"/>
    </source>
</evidence>
<feature type="compositionally biased region" description="Gly residues" evidence="5">
    <location>
        <begin position="76"/>
        <end position="86"/>
    </location>
</feature>
<feature type="compositionally biased region" description="Polar residues" evidence="5">
    <location>
        <begin position="1"/>
        <end position="36"/>
    </location>
</feature>
<dbReference type="InterPro" id="IPR011011">
    <property type="entry name" value="Znf_FYVE_PHD"/>
</dbReference>
<dbReference type="GO" id="GO:0005634">
    <property type="term" value="C:nucleus"/>
    <property type="evidence" value="ECO:0007669"/>
    <property type="project" value="TreeGrafter"/>
</dbReference>
<dbReference type="InterPro" id="IPR019787">
    <property type="entry name" value="Znf_PHD-finger"/>
</dbReference>
<proteinExistence type="predicted"/>
<dbReference type="GO" id="GO:0000981">
    <property type="term" value="F:DNA-binding transcription factor activity, RNA polymerase II-specific"/>
    <property type="evidence" value="ECO:0007669"/>
    <property type="project" value="TreeGrafter"/>
</dbReference>
<dbReference type="AlphaFoldDB" id="A0A1D2MLM7"/>
<keyword evidence="8" id="KW-1185">Reference proteome</keyword>
<organism evidence="7 8">
    <name type="scientific">Orchesella cincta</name>
    <name type="common">Springtail</name>
    <name type="synonym">Podura cincta</name>
    <dbReference type="NCBI Taxonomy" id="48709"/>
    <lineage>
        <taxon>Eukaryota</taxon>
        <taxon>Metazoa</taxon>
        <taxon>Ecdysozoa</taxon>
        <taxon>Arthropoda</taxon>
        <taxon>Hexapoda</taxon>
        <taxon>Collembola</taxon>
        <taxon>Entomobryomorpha</taxon>
        <taxon>Entomobryoidea</taxon>
        <taxon>Orchesellidae</taxon>
        <taxon>Orchesellinae</taxon>
        <taxon>Orchesella</taxon>
    </lineage>
</organism>
<dbReference type="PROSITE" id="PS50016">
    <property type="entry name" value="ZF_PHD_2"/>
    <property type="match status" value="1"/>
</dbReference>
<feature type="region of interest" description="Disordered" evidence="5">
    <location>
        <begin position="1"/>
        <end position="95"/>
    </location>
</feature>
<evidence type="ECO:0000313" key="8">
    <source>
        <dbReference type="Proteomes" id="UP000094527"/>
    </source>
</evidence>
<keyword evidence="2 4" id="KW-0863">Zinc-finger</keyword>
<dbReference type="Pfam" id="PF00628">
    <property type="entry name" value="PHD"/>
    <property type="match status" value="1"/>
</dbReference>
<keyword evidence="3" id="KW-0862">Zinc</keyword>
<feature type="compositionally biased region" description="Acidic residues" evidence="5">
    <location>
        <begin position="133"/>
        <end position="142"/>
    </location>
</feature>
<keyword evidence="1" id="KW-0479">Metal-binding</keyword>
<dbReference type="Proteomes" id="UP000094527">
    <property type="component" value="Unassembled WGS sequence"/>
</dbReference>
<dbReference type="Gene3D" id="3.30.40.10">
    <property type="entry name" value="Zinc/RING finger domain, C3HC4 (zinc finger)"/>
    <property type="match status" value="1"/>
</dbReference>
<name>A0A1D2MLM7_ORCCI</name>
<dbReference type="InterPro" id="IPR001965">
    <property type="entry name" value="Znf_PHD"/>
</dbReference>
<dbReference type="GO" id="GO:0008270">
    <property type="term" value="F:zinc ion binding"/>
    <property type="evidence" value="ECO:0007669"/>
    <property type="project" value="UniProtKB-KW"/>
</dbReference>
<dbReference type="EMBL" id="LJIJ01000918">
    <property type="protein sequence ID" value="ODM93775.1"/>
    <property type="molecule type" value="Genomic_DNA"/>
</dbReference>